<gene>
    <name evidence="1" type="ORF">RHMOL_Rhmol08G0113500</name>
</gene>
<proteinExistence type="predicted"/>
<name>A0ACC0MP94_RHOML</name>
<dbReference type="EMBL" id="CM046395">
    <property type="protein sequence ID" value="KAI8542108.1"/>
    <property type="molecule type" value="Genomic_DNA"/>
</dbReference>
<sequence length="368" mass="40984">MATNTGTMESAYFVGRSEILSWINSTLQLNLSKVEEACSGAVQCQLMDAVHPGMVPMHKVNFDAKNEYDMIQNYKVLQDVFNKLKITKHIEVNKLVKGRPLDNLEFMQWMKWYFDSVNGGVLHRCIDTKSTLGLGYLISIILVYYPVCFVKLNLFNAVIPVADILLRCYNPLERRETSKGGKEGSKKSASSQSSAKSSTAASKTQTSHNARRNDAIATNQSVKASRPSSREGPAYDEQITELKLSIDSLEKERDFYFAKLRDIEIVCQFPEIENLPVVEAIKRILYATEDSASAVAEAQALISQHENQVSMLSPISEVAEEGSKSDNQKRKNIINVDVDVAANTTLSPRQRISDVSDVHCSGSPLVTY</sequence>
<keyword evidence="2" id="KW-1185">Reference proteome</keyword>
<organism evidence="1 2">
    <name type="scientific">Rhododendron molle</name>
    <name type="common">Chinese azalea</name>
    <name type="synonym">Azalea mollis</name>
    <dbReference type="NCBI Taxonomy" id="49168"/>
    <lineage>
        <taxon>Eukaryota</taxon>
        <taxon>Viridiplantae</taxon>
        <taxon>Streptophyta</taxon>
        <taxon>Embryophyta</taxon>
        <taxon>Tracheophyta</taxon>
        <taxon>Spermatophyta</taxon>
        <taxon>Magnoliopsida</taxon>
        <taxon>eudicotyledons</taxon>
        <taxon>Gunneridae</taxon>
        <taxon>Pentapetalae</taxon>
        <taxon>asterids</taxon>
        <taxon>Ericales</taxon>
        <taxon>Ericaceae</taxon>
        <taxon>Ericoideae</taxon>
        <taxon>Rhodoreae</taxon>
        <taxon>Rhododendron</taxon>
    </lineage>
</organism>
<accession>A0ACC0MP94</accession>
<reference evidence="1" key="1">
    <citation type="submission" date="2022-02" db="EMBL/GenBank/DDBJ databases">
        <title>Plant Genome Project.</title>
        <authorList>
            <person name="Zhang R.-G."/>
        </authorList>
    </citation>
    <scope>NUCLEOTIDE SEQUENCE</scope>
    <source>
        <strain evidence="1">AT1</strain>
    </source>
</reference>
<protein>
    <submittedName>
        <fullName evidence="1">Uncharacterized protein</fullName>
    </submittedName>
</protein>
<evidence type="ECO:0000313" key="2">
    <source>
        <dbReference type="Proteomes" id="UP001062846"/>
    </source>
</evidence>
<evidence type="ECO:0000313" key="1">
    <source>
        <dbReference type="EMBL" id="KAI8542108.1"/>
    </source>
</evidence>
<comment type="caution">
    <text evidence="1">The sequence shown here is derived from an EMBL/GenBank/DDBJ whole genome shotgun (WGS) entry which is preliminary data.</text>
</comment>
<dbReference type="Proteomes" id="UP001062846">
    <property type="component" value="Chromosome 8"/>
</dbReference>